<name>H1PZY2_9BACT</name>
<dbReference type="Proteomes" id="UP000016023">
    <property type="component" value="Unassembled WGS sequence"/>
</dbReference>
<reference evidence="2 3" key="1">
    <citation type="submission" date="2011-12" db="EMBL/GenBank/DDBJ databases">
        <title>The Genome Sequence of Prevotella micans F0438.</title>
        <authorList>
            <consortium name="The Broad Institute Genome Sequencing Platform"/>
            <person name="Earl A."/>
            <person name="Ward D."/>
            <person name="Feldgarden M."/>
            <person name="Gevers D."/>
            <person name="Izard J."/>
            <person name="Baranova O.V."/>
            <person name="Blanton J.M."/>
            <person name="Wade W.G."/>
            <person name="Dewhirst F.E."/>
            <person name="Young S.K."/>
            <person name="Zeng Q."/>
            <person name="Gargeya S."/>
            <person name="Fitzgerald M."/>
            <person name="Haas B."/>
            <person name="Abouelleil A."/>
            <person name="Alvarado L."/>
            <person name="Arachchi H.M."/>
            <person name="Berlin A."/>
            <person name="Chapman S.B."/>
            <person name="Gearin G."/>
            <person name="Goldberg J."/>
            <person name="Griggs A."/>
            <person name="Gujja S."/>
            <person name="Hansen M."/>
            <person name="Heiman D."/>
            <person name="Howarth C."/>
            <person name="Larimer J."/>
            <person name="Lui A."/>
            <person name="MacDonald P.J.P."/>
            <person name="McCowen C."/>
            <person name="Montmayeur A."/>
            <person name="Murphy C."/>
            <person name="Neiman D."/>
            <person name="Pearson M."/>
            <person name="Priest M."/>
            <person name="Roberts A."/>
            <person name="Saif S."/>
            <person name="Shea T."/>
            <person name="Sisk P."/>
            <person name="Stolte C."/>
            <person name="Sykes S."/>
            <person name="Wortman J."/>
            <person name="Nusbaum C."/>
            <person name="Birren B."/>
        </authorList>
    </citation>
    <scope>NUCLEOTIDE SEQUENCE [LARGE SCALE GENOMIC DNA]</scope>
    <source>
        <strain evidence="2 3">F0438</strain>
    </source>
</reference>
<evidence type="ECO:0000313" key="2">
    <source>
        <dbReference type="EMBL" id="EHO74566.1"/>
    </source>
</evidence>
<comment type="caution">
    <text evidence="2">The sequence shown here is derived from an EMBL/GenBank/DDBJ whole genome shotgun (WGS) entry which is preliminary data.</text>
</comment>
<dbReference type="HOGENOM" id="CLU_1203949_0_0_10"/>
<dbReference type="STRING" id="883158.HMPREF9140_00220"/>
<evidence type="ECO:0000313" key="3">
    <source>
        <dbReference type="Proteomes" id="UP000016023"/>
    </source>
</evidence>
<protein>
    <recommendedName>
        <fullName evidence="4">Lipocalin-like domain-containing protein</fullName>
    </recommendedName>
</protein>
<feature type="signal peptide" evidence="1">
    <location>
        <begin position="1"/>
        <end position="19"/>
    </location>
</feature>
<keyword evidence="1" id="KW-0732">Signal</keyword>
<sequence>MKRTFTIALALIAGLGAFAQDNRLRFEDASGNIVADGTTIVVDKVKIVDEDTKEEEMSTGLFVRNTTTSAIKACLNVDVTSLPSGSSFKACFPSNCSIAESPKTFTTESGLFKGSIVASSQTEWIPGYMDYDEGVFKQAYGDWTATIQIRVEKDGAMVDGPKVHVHFIRKASNGINDINAGNETVVARYTAGGQLLTAPVRGLNIVKLSNGKTIKEIVR</sequence>
<dbReference type="PATRIC" id="fig|883158.3.peg.228"/>
<keyword evidence="3" id="KW-1185">Reference proteome</keyword>
<organism evidence="2 3">
    <name type="scientific">Prevotella micans F0438</name>
    <dbReference type="NCBI Taxonomy" id="883158"/>
    <lineage>
        <taxon>Bacteria</taxon>
        <taxon>Pseudomonadati</taxon>
        <taxon>Bacteroidota</taxon>
        <taxon>Bacteroidia</taxon>
        <taxon>Bacteroidales</taxon>
        <taxon>Prevotellaceae</taxon>
        <taxon>Prevotella</taxon>
    </lineage>
</organism>
<proteinExistence type="predicted"/>
<accession>H1PZY2</accession>
<dbReference type="EMBL" id="AGWK01000006">
    <property type="protein sequence ID" value="EHO74566.1"/>
    <property type="molecule type" value="Genomic_DNA"/>
</dbReference>
<evidence type="ECO:0008006" key="4">
    <source>
        <dbReference type="Google" id="ProtNLM"/>
    </source>
</evidence>
<gene>
    <name evidence="2" type="ORF">HMPREF9140_00220</name>
</gene>
<feature type="chain" id="PRO_5003551924" description="Lipocalin-like domain-containing protein" evidence="1">
    <location>
        <begin position="20"/>
        <end position="219"/>
    </location>
</feature>
<evidence type="ECO:0000256" key="1">
    <source>
        <dbReference type="SAM" id="SignalP"/>
    </source>
</evidence>
<dbReference type="RefSeq" id="WP_006951148.1">
    <property type="nucleotide sequence ID" value="NZ_JH594521.1"/>
</dbReference>
<dbReference type="AlphaFoldDB" id="H1PZY2"/>